<dbReference type="EMBL" id="JALJOV010000713">
    <property type="protein sequence ID" value="KAK9861711.1"/>
    <property type="molecule type" value="Genomic_DNA"/>
</dbReference>
<dbReference type="FunFam" id="3.20.10.10:FF:000002">
    <property type="entry name" value="D-alanine aminotransferase"/>
    <property type="match status" value="1"/>
</dbReference>
<dbReference type="PANTHER" id="PTHR42743:SF22">
    <property type="entry name" value="D-AMINO-ACID TRANSAMINASE, CHLOROPLASTIC"/>
    <property type="match status" value="1"/>
</dbReference>
<dbReference type="GO" id="GO:0046394">
    <property type="term" value="P:carboxylic acid biosynthetic process"/>
    <property type="evidence" value="ECO:0007669"/>
    <property type="project" value="UniProtKB-ARBA"/>
</dbReference>
<dbReference type="InterPro" id="IPR050571">
    <property type="entry name" value="Class-IV_PLP-Dep_Aminotrnsfr"/>
</dbReference>
<keyword evidence="3" id="KW-0663">Pyridoxal phosphate</keyword>
<gene>
    <name evidence="4" type="ORF">WJX84_008735</name>
</gene>
<dbReference type="Gene3D" id="3.20.10.10">
    <property type="entry name" value="D-amino Acid Aminotransferase, subunit A, domain 2"/>
    <property type="match status" value="1"/>
</dbReference>
<dbReference type="InterPro" id="IPR043131">
    <property type="entry name" value="BCAT-like_N"/>
</dbReference>
<evidence type="ECO:0000313" key="5">
    <source>
        <dbReference type="Proteomes" id="UP001485043"/>
    </source>
</evidence>
<dbReference type="AlphaFoldDB" id="A0AAW1SY77"/>
<dbReference type="Pfam" id="PF01063">
    <property type="entry name" value="Aminotran_4"/>
    <property type="match status" value="1"/>
</dbReference>
<dbReference type="CDD" id="cd00449">
    <property type="entry name" value="PLPDE_IV"/>
    <property type="match status" value="1"/>
</dbReference>
<comment type="caution">
    <text evidence="4">The sequence shown here is derived from an EMBL/GenBank/DDBJ whole genome shotgun (WGS) entry which is preliminary data.</text>
</comment>
<comment type="similarity">
    <text evidence="2">Belongs to the class-IV pyridoxal-phosphate-dependent aminotransferase family.</text>
</comment>
<dbReference type="InterPro" id="IPR043132">
    <property type="entry name" value="BCAT-like_C"/>
</dbReference>
<evidence type="ECO:0000313" key="4">
    <source>
        <dbReference type="EMBL" id="KAK9861711.1"/>
    </source>
</evidence>
<sequence length="390" mass="42632">MVQVARNGFQQAASGRQHHCACQGNPQGRCSLLAVRLAPLQSRRKADHQHLQRVASSSVPVLSRQEVVEGMQRSTYGSIGQDIKSFYASELGGIVTQPELMVVPIDDHMVHRGHSVFDTALLTQGYIYQLPQHLERLADSASQAGLEVALSHSELERVVLETAAASKLLDGNIRFWATAGRGDFSLSSSSCKAAFYCVVFVDSHMSLTDDQREISGIRVRTSSVPCKPEYLAAFKSTNYLPNALSLMSAEAHGMDQAVFVTADGYVAEATNANIGIVTRDDELIVPPFDHSLRGLTADTMLQMSRQRLGTEELASLAGVQQRNFTVKEAQSAKEVFMCSSFDPVVPIIMWDDQTISDGRPGPVTLSLRSMLLKNMDPKHGTSNHIQVPYA</sequence>
<dbReference type="SUPFAM" id="SSF56752">
    <property type="entry name" value="D-aminoacid aminotransferase-like PLP-dependent enzymes"/>
    <property type="match status" value="1"/>
</dbReference>
<name>A0AAW1SY77_9CHLO</name>
<evidence type="ECO:0000256" key="1">
    <source>
        <dbReference type="ARBA" id="ARBA00001933"/>
    </source>
</evidence>
<dbReference type="InterPro" id="IPR036038">
    <property type="entry name" value="Aminotransferase-like"/>
</dbReference>
<evidence type="ECO:0000256" key="2">
    <source>
        <dbReference type="ARBA" id="ARBA00009320"/>
    </source>
</evidence>
<dbReference type="Proteomes" id="UP001485043">
    <property type="component" value="Unassembled WGS sequence"/>
</dbReference>
<dbReference type="PANTHER" id="PTHR42743">
    <property type="entry name" value="AMINO-ACID AMINOTRANSFERASE"/>
    <property type="match status" value="1"/>
</dbReference>
<dbReference type="InterPro" id="IPR001544">
    <property type="entry name" value="Aminotrans_IV"/>
</dbReference>
<accession>A0AAW1SY77</accession>
<reference evidence="4 5" key="1">
    <citation type="journal article" date="2024" name="Nat. Commun.">
        <title>Phylogenomics reveals the evolutionary origins of lichenization in chlorophyte algae.</title>
        <authorList>
            <person name="Puginier C."/>
            <person name="Libourel C."/>
            <person name="Otte J."/>
            <person name="Skaloud P."/>
            <person name="Haon M."/>
            <person name="Grisel S."/>
            <person name="Petersen M."/>
            <person name="Berrin J.G."/>
            <person name="Delaux P.M."/>
            <person name="Dal Grande F."/>
            <person name="Keller J."/>
        </authorList>
    </citation>
    <scope>NUCLEOTIDE SEQUENCE [LARGE SCALE GENOMIC DNA]</scope>
    <source>
        <strain evidence="4 5">SAG 2523</strain>
    </source>
</reference>
<evidence type="ECO:0000256" key="3">
    <source>
        <dbReference type="ARBA" id="ARBA00022898"/>
    </source>
</evidence>
<dbReference type="Gene3D" id="3.30.470.10">
    <property type="match status" value="1"/>
</dbReference>
<keyword evidence="5" id="KW-1185">Reference proteome</keyword>
<protein>
    <submittedName>
        <fullName evidence="4">Uncharacterized protein</fullName>
    </submittedName>
</protein>
<dbReference type="GO" id="GO:0008652">
    <property type="term" value="P:amino acid biosynthetic process"/>
    <property type="evidence" value="ECO:0007669"/>
    <property type="project" value="UniProtKB-ARBA"/>
</dbReference>
<comment type="cofactor">
    <cofactor evidence="1">
        <name>pyridoxal 5'-phosphate</name>
        <dbReference type="ChEBI" id="CHEBI:597326"/>
    </cofactor>
</comment>
<proteinExistence type="inferred from homology"/>
<organism evidence="4 5">
    <name type="scientific">Apatococcus fuscideae</name>
    <dbReference type="NCBI Taxonomy" id="2026836"/>
    <lineage>
        <taxon>Eukaryota</taxon>
        <taxon>Viridiplantae</taxon>
        <taxon>Chlorophyta</taxon>
        <taxon>core chlorophytes</taxon>
        <taxon>Trebouxiophyceae</taxon>
        <taxon>Chlorellales</taxon>
        <taxon>Chlorellaceae</taxon>
        <taxon>Apatococcus</taxon>
    </lineage>
</organism>
<dbReference type="GO" id="GO:0003824">
    <property type="term" value="F:catalytic activity"/>
    <property type="evidence" value="ECO:0007669"/>
    <property type="project" value="InterPro"/>
</dbReference>